<keyword evidence="8" id="KW-1185">Reference proteome</keyword>
<evidence type="ECO:0000256" key="2">
    <source>
        <dbReference type="ARBA" id="ARBA00012787"/>
    </source>
</evidence>
<dbReference type="GO" id="GO:0006400">
    <property type="term" value="P:tRNA modification"/>
    <property type="evidence" value="ECO:0007669"/>
    <property type="project" value="TreeGrafter"/>
</dbReference>
<sequence length="257" mass="28579">MVAGRDAAALIRKGIFAVNKPGTLTSTELLNNLKDIIYDGFVEKPSPLKLGHGGTLDRSAVGVLVVGVNWGCKKLPLLLHGTKNYVVVGQFGIATDTYNETGRVIDERPYGHIREEDISTALKQFIGEIDQTAPVYSALKVGGRRMSDLKRDGYDVTAKERKVRCYSAECTDYSPPFFTLQIRCGGGFYVRSLVHDLGIALSTCAHVRQLQRTQQGPFTLQECLTAQEWNFTQIMDAILMCQLKFSHFEQRLKNQSS</sequence>
<dbReference type="GO" id="GO:0003723">
    <property type="term" value="F:RNA binding"/>
    <property type="evidence" value="ECO:0007669"/>
    <property type="project" value="InterPro"/>
</dbReference>
<dbReference type="EMBL" id="LNIX01000002">
    <property type="protein sequence ID" value="OXA60609.1"/>
    <property type="molecule type" value="Genomic_DNA"/>
</dbReference>
<dbReference type="PANTHER" id="PTHR13767">
    <property type="entry name" value="TRNA-PSEUDOURIDINE SYNTHASE"/>
    <property type="match status" value="1"/>
</dbReference>
<dbReference type="NCBIfam" id="TIGR00431">
    <property type="entry name" value="TruB"/>
    <property type="match status" value="1"/>
</dbReference>
<evidence type="ECO:0000256" key="3">
    <source>
        <dbReference type="ARBA" id="ARBA00022694"/>
    </source>
</evidence>
<dbReference type="InterPro" id="IPR020103">
    <property type="entry name" value="PsdUridine_synth_cat_dom_sf"/>
</dbReference>
<dbReference type="InterPro" id="IPR002501">
    <property type="entry name" value="PsdUridine_synth_N"/>
</dbReference>
<dbReference type="OMA" id="THMELTQ"/>
<dbReference type="OrthoDB" id="8248391at2759"/>
<dbReference type="Proteomes" id="UP000198287">
    <property type="component" value="Unassembled WGS sequence"/>
</dbReference>
<dbReference type="AlphaFoldDB" id="A0A226ESX5"/>
<dbReference type="GO" id="GO:0005634">
    <property type="term" value="C:nucleus"/>
    <property type="evidence" value="ECO:0007669"/>
    <property type="project" value="TreeGrafter"/>
</dbReference>
<proteinExistence type="inferred from homology"/>
<keyword evidence="4" id="KW-0413">Isomerase</keyword>
<dbReference type="STRING" id="158441.A0A226ESX5"/>
<dbReference type="SUPFAM" id="SSF55120">
    <property type="entry name" value="Pseudouridine synthase"/>
    <property type="match status" value="1"/>
</dbReference>
<gene>
    <name evidence="7" type="ORF">Fcan01_06298</name>
</gene>
<dbReference type="EC" id="5.4.99.25" evidence="2"/>
<accession>A0A226ESX5</accession>
<protein>
    <recommendedName>
        <fullName evidence="2">tRNA pseudouridine(55) synthase</fullName>
        <ecNumber evidence="2">5.4.99.25</ecNumber>
    </recommendedName>
</protein>
<evidence type="ECO:0000259" key="5">
    <source>
        <dbReference type="Pfam" id="PF01509"/>
    </source>
</evidence>
<organism evidence="7 8">
    <name type="scientific">Folsomia candida</name>
    <name type="common">Springtail</name>
    <dbReference type="NCBI Taxonomy" id="158441"/>
    <lineage>
        <taxon>Eukaryota</taxon>
        <taxon>Metazoa</taxon>
        <taxon>Ecdysozoa</taxon>
        <taxon>Arthropoda</taxon>
        <taxon>Hexapoda</taxon>
        <taxon>Collembola</taxon>
        <taxon>Entomobryomorpha</taxon>
        <taxon>Isotomoidea</taxon>
        <taxon>Isotomidae</taxon>
        <taxon>Proisotominae</taxon>
        <taxon>Folsomia</taxon>
    </lineage>
</organism>
<evidence type="ECO:0000313" key="7">
    <source>
        <dbReference type="EMBL" id="OXA60609.1"/>
    </source>
</evidence>
<dbReference type="Pfam" id="PF01509">
    <property type="entry name" value="TruB_N"/>
    <property type="match status" value="1"/>
</dbReference>
<dbReference type="PANTHER" id="PTHR13767:SF2">
    <property type="entry name" value="PSEUDOURIDYLATE SYNTHASE TRUB1"/>
    <property type="match status" value="1"/>
</dbReference>
<evidence type="ECO:0000256" key="4">
    <source>
        <dbReference type="ARBA" id="ARBA00023235"/>
    </source>
</evidence>
<comment type="similarity">
    <text evidence="1">Belongs to the pseudouridine synthase TruB family.</text>
</comment>
<dbReference type="GO" id="GO:0160148">
    <property type="term" value="F:tRNA pseudouridine(55) synthase activity"/>
    <property type="evidence" value="ECO:0007669"/>
    <property type="project" value="UniProtKB-EC"/>
</dbReference>
<keyword evidence="3" id="KW-0819">tRNA processing</keyword>
<feature type="domain" description="Pseudouridine synthase II N-terminal" evidence="5">
    <location>
        <begin position="49"/>
        <end position="190"/>
    </location>
</feature>
<dbReference type="HAMAP" id="MF_01080">
    <property type="entry name" value="TruB_bact"/>
    <property type="match status" value="1"/>
</dbReference>
<feature type="domain" description="tRNA pseudouridylate synthase B C-terminal" evidence="6">
    <location>
        <begin position="191"/>
        <end position="228"/>
    </location>
</feature>
<dbReference type="Pfam" id="PF16198">
    <property type="entry name" value="TruB_C_2"/>
    <property type="match status" value="1"/>
</dbReference>
<dbReference type="InterPro" id="IPR032819">
    <property type="entry name" value="TruB_C"/>
</dbReference>
<evidence type="ECO:0000259" key="6">
    <source>
        <dbReference type="Pfam" id="PF16198"/>
    </source>
</evidence>
<name>A0A226ESX5_FOLCA</name>
<evidence type="ECO:0000313" key="8">
    <source>
        <dbReference type="Proteomes" id="UP000198287"/>
    </source>
</evidence>
<reference evidence="7 8" key="1">
    <citation type="submission" date="2015-12" db="EMBL/GenBank/DDBJ databases">
        <title>The genome of Folsomia candida.</title>
        <authorList>
            <person name="Faddeeva A."/>
            <person name="Derks M.F."/>
            <person name="Anvar Y."/>
            <person name="Smit S."/>
            <person name="Van Straalen N."/>
            <person name="Roelofs D."/>
        </authorList>
    </citation>
    <scope>NUCLEOTIDE SEQUENCE [LARGE SCALE GENOMIC DNA]</scope>
    <source>
        <strain evidence="7 8">VU population</strain>
        <tissue evidence="7">Whole body</tissue>
    </source>
</reference>
<dbReference type="GO" id="GO:1990481">
    <property type="term" value="P:mRNA pseudouridine synthesis"/>
    <property type="evidence" value="ECO:0007669"/>
    <property type="project" value="TreeGrafter"/>
</dbReference>
<dbReference type="Gene3D" id="3.30.2350.10">
    <property type="entry name" value="Pseudouridine synthase"/>
    <property type="match status" value="1"/>
</dbReference>
<evidence type="ECO:0000256" key="1">
    <source>
        <dbReference type="ARBA" id="ARBA00008999"/>
    </source>
</evidence>
<dbReference type="InterPro" id="IPR014780">
    <property type="entry name" value="tRNA_psdUridine_synth_TruB"/>
</dbReference>
<comment type="caution">
    <text evidence="7">The sequence shown here is derived from an EMBL/GenBank/DDBJ whole genome shotgun (WGS) entry which is preliminary data.</text>
</comment>